<organism evidence="1 2">
    <name type="scientific">Cryptococcus tetragattii IND107</name>
    <dbReference type="NCBI Taxonomy" id="1296105"/>
    <lineage>
        <taxon>Eukaryota</taxon>
        <taxon>Fungi</taxon>
        <taxon>Dikarya</taxon>
        <taxon>Basidiomycota</taxon>
        <taxon>Agaricomycotina</taxon>
        <taxon>Tremellomycetes</taxon>
        <taxon>Tremellales</taxon>
        <taxon>Cryptococcaceae</taxon>
        <taxon>Cryptococcus</taxon>
        <taxon>Cryptococcus gattii species complex</taxon>
    </lineage>
</organism>
<keyword evidence="2" id="KW-1185">Reference proteome</keyword>
<dbReference type="RefSeq" id="XP_066611085.1">
    <property type="nucleotide sequence ID" value="XM_066760813.1"/>
</dbReference>
<sequence length="95" mass="10092">MAGAACAKSRELGYGFSKKEDSPTITSSVLTTVTRLPITGMNRDFTGSSLAMVQPSHSDGELLVFFCVNATAVISYKKHVSTKQFSSEGATTLQP</sequence>
<reference evidence="1 2" key="2">
    <citation type="submission" date="2024-01" db="EMBL/GenBank/DDBJ databases">
        <title>Comparative genomics of Cryptococcus and Kwoniella reveals pathogenesis evolution and contrasting modes of karyotype evolution via chromosome fusion or intercentromeric recombination.</title>
        <authorList>
            <person name="Coelho M.A."/>
            <person name="David-Palma M."/>
            <person name="Shea T."/>
            <person name="Bowers K."/>
            <person name="Mcginley-Smith S."/>
            <person name="Mohammad A.W."/>
            <person name="Gnirke A."/>
            <person name="Yurkov A.M."/>
            <person name="Nowrousian M."/>
            <person name="Sun S."/>
            <person name="Cuomo C.A."/>
            <person name="Heitman J."/>
        </authorList>
    </citation>
    <scope>NUCLEOTIDE SEQUENCE [LARGE SCALE GENOMIC DNA]</scope>
    <source>
        <strain evidence="1 2">IND107</strain>
    </source>
</reference>
<name>A0ABR3BLF0_9TREE</name>
<dbReference type="Proteomes" id="UP000054399">
    <property type="component" value="Unassembled WGS sequence"/>
</dbReference>
<comment type="caution">
    <text evidence="1">The sequence shown here is derived from an EMBL/GenBank/DDBJ whole genome shotgun (WGS) entry which is preliminary data.</text>
</comment>
<evidence type="ECO:0000313" key="1">
    <source>
        <dbReference type="EMBL" id="KAL0240586.1"/>
    </source>
</evidence>
<proteinExistence type="predicted"/>
<accession>A0ABR3BLF0</accession>
<evidence type="ECO:0000313" key="2">
    <source>
        <dbReference type="Proteomes" id="UP000054399"/>
    </source>
</evidence>
<dbReference type="EMBL" id="ATAM02000013">
    <property type="protein sequence ID" value="KAL0240586.1"/>
    <property type="molecule type" value="Genomic_DNA"/>
</dbReference>
<protein>
    <submittedName>
        <fullName evidence="1">Uncharacterized protein</fullName>
    </submittedName>
</protein>
<gene>
    <name evidence="1" type="ORF">I308_106384</name>
</gene>
<reference evidence="2" key="1">
    <citation type="submission" date="2015-01" db="EMBL/GenBank/DDBJ databases">
        <title>The Genome Sequence of Cryptococcus gattii MMRL2647.</title>
        <authorList>
            <consortium name="The Broad Institute Genomics Platform"/>
            <person name="Cuomo C."/>
            <person name="Litvintseva A."/>
            <person name="Chen Y."/>
            <person name="Heitman J."/>
            <person name="Sun S."/>
            <person name="Springer D."/>
            <person name="Dromer F."/>
            <person name="Young S."/>
            <person name="Zeng Q."/>
            <person name="Gargeya S."/>
            <person name="Abouelleil A."/>
            <person name="Alvarado L."/>
            <person name="Chapman S.B."/>
            <person name="Gainer-Dewar J."/>
            <person name="Goldberg J."/>
            <person name="Griggs A."/>
            <person name="Gujja S."/>
            <person name="Hansen M."/>
            <person name="Howarth C."/>
            <person name="Imamovic A."/>
            <person name="Larimer J."/>
            <person name="Murphy C."/>
            <person name="Naylor J."/>
            <person name="Pearson M."/>
            <person name="Priest M."/>
            <person name="Roberts A."/>
            <person name="Saif S."/>
            <person name="Shea T."/>
            <person name="Sykes S."/>
            <person name="Wortman J."/>
            <person name="Nusbaum C."/>
            <person name="Birren B."/>
        </authorList>
    </citation>
    <scope>NUCLEOTIDE SEQUENCE [LARGE SCALE GENOMIC DNA]</scope>
    <source>
        <strain evidence="2">IND107</strain>
    </source>
</reference>
<dbReference type="GeneID" id="91993239"/>